<evidence type="ECO:0000313" key="2">
    <source>
        <dbReference type="EMBL" id="PLW53996.1"/>
    </source>
</evidence>
<sequence length="71" mass="7606">MNSPVRTPHPLPSTRTIPGGHEQLVLHIPRGGFLLGIFLNSPLAPFLSLEAGIPAHSQPPTQNEIALIRPS</sequence>
<dbReference type="Proteomes" id="UP000235392">
    <property type="component" value="Unassembled WGS sequence"/>
</dbReference>
<evidence type="ECO:0000313" key="3">
    <source>
        <dbReference type="Proteomes" id="UP000235388"/>
    </source>
</evidence>
<accession>A0A2N5UYW1</accession>
<reference evidence="3 4" key="1">
    <citation type="submission" date="2017-11" db="EMBL/GenBank/DDBJ databases">
        <title>De novo assembly and phasing of dikaryotic genomes from two isolates of Puccinia coronata f. sp. avenae, the causal agent of oat crown rust.</title>
        <authorList>
            <person name="Miller M.E."/>
            <person name="Zhang Y."/>
            <person name="Omidvar V."/>
            <person name="Sperschneider J."/>
            <person name="Schwessinger B."/>
            <person name="Raley C."/>
            <person name="Palmer J.M."/>
            <person name="Garnica D."/>
            <person name="Upadhyaya N."/>
            <person name="Rathjen J."/>
            <person name="Taylor J.M."/>
            <person name="Park R.F."/>
            <person name="Dodds P.N."/>
            <person name="Hirsch C.D."/>
            <person name="Kianian S.F."/>
            <person name="Figueroa M."/>
        </authorList>
    </citation>
    <scope>NUCLEOTIDE SEQUENCE [LARGE SCALE GENOMIC DNA]</scope>
    <source>
        <strain evidence="2">12NC29</strain>
        <strain evidence="1">12SD80</strain>
    </source>
</reference>
<dbReference type="EMBL" id="PGCI01000074">
    <property type="protein sequence ID" value="PLW42887.1"/>
    <property type="molecule type" value="Genomic_DNA"/>
</dbReference>
<evidence type="ECO:0000313" key="4">
    <source>
        <dbReference type="Proteomes" id="UP000235392"/>
    </source>
</evidence>
<name>A0A2N5UYW1_9BASI</name>
<comment type="caution">
    <text evidence="1">The sequence shown here is derived from an EMBL/GenBank/DDBJ whole genome shotgun (WGS) entry which is preliminary data.</text>
</comment>
<organism evidence="1 4">
    <name type="scientific">Puccinia coronata f. sp. avenae</name>
    <dbReference type="NCBI Taxonomy" id="200324"/>
    <lineage>
        <taxon>Eukaryota</taxon>
        <taxon>Fungi</taxon>
        <taxon>Dikarya</taxon>
        <taxon>Basidiomycota</taxon>
        <taxon>Pucciniomycotina</taxon>
        <taxon>Pucciniomycetes</taxon>
        <taxon>Pucciniales</taxon>
        <taxon>Pucciniaceae</taxon>
        <taxon>Puccinia</taxon>
    </lineage>
</organism>
<keyword evidence="3" id="KW-1185">Reference proteome</keyword>
<proteinExistence type="predicted"/>
<protein>
    <submittedName>
        <fullName evidence="1">Uncharacterized protein</fullName>
    </submittedName>
</protein>
<gene>
    <name evidence="2" type="ORF">PCANC_06858</name>
    <name evidence="1" type="ORF">PCASD_07256</name>
</gene>
<evidence type="ECO:0000313" key="1">
    <source>
        <dbReference type="EMBL" id="PLW42887.1"/>
    </source>
</evidence>
<dbReference type="EMBL" id="PGCJ01000053">
    <property type="protein sequence ID" value="PLW53996.1"/>
    <property type="molecule type" value="Genomic_DNA"/>
</dbReference>
<dbReference type="AlphaFoldDB" id="A0A2N5UYW1"/>
<dbReference type="Proteomes" id="UP000235388">
    <property type="component" value="Unassembled WGS sequence"/>
</dbReference>